<protein>
    <submittedName>
        <fullName evidence="4">Uncharacterized protein</fullName>
    </submittedName>
</protein>
<feature type="chain" id="PRO_5034112256" evidence="3">
    <location>
        <begin position="17"/>
        <end position="500"/>
    </location>
</feature>
<keyword evidence="2" id="KW-0812">Transmembrane</keyword>
<dbReference type="Proteomes" id="UP000567179">
    <property type="component" value="Unassembled WGS sequence"/>
</dbReference>
<comment type="caution">
    <text evidence="4">The sequence shown here is derived from an EMBL/GenBank/DDBJ whole genome shotgun (WGS) entry which is preliminary data.</text>
</comment>
<evidence type="ECO:0000256" key="1">
    <source>
        <dbReference type="SAM" id="MobiDB-lite"/>
    </source>
</evidence>
<feature type="region of interest" description="Disordered" evidence="1">
    <location>
        <begin position="383"/>
        <end position="500"/>
    </location>
</feature>
<dbReference type="OrthoDB" id="2796893at2759"/>
<reference evidence="4 5" key="1">
    <citation type="journal article" date="2020" name="ISME J.">
        <title>Uncovering the hidden diversity of litter-decomposition mechanisms in mushroom-forming fungi.</title>
        <authorList>
            <person name="Floudas D."/>
            <person name="Bentzer J."/>
            <person name="Ahren D."/>
            <person name="Johansson T."/>
            <person name="Persson P."/>
            <person name="Tunlid A."/>
        </authorList>
    </citation>
    <scope>NUCLEOTIDE SEQUENCE [LARGE SCALE GENOMIC DNA]</scope>
    <source>
        <strain evidence="4 5">CBS 101986</strain>
    </source>
</reference>
<gene>
    <name evidence="4" type="ORF">D9619_003647</name>
</gene>
<keyword evidence="5" id="KW-1185">Reference proteome</keyword>
<feature type="transmembrane region" description="Helical" evidence="2">
    <location>
        <begin position="196"/>
        <end position="219"/>
    </location>
</feature>
<evidence type="ECO:0000313" key="5">
    <source>
        <dbReference type="Proteomes" id="UP000567179"/>
    </source>
</evidence>
<dbReference type="EMBL" id="JAACJJ010000056">
    <property type="protein sequence ID" value="KAF5312049.1"/>
    <property type="molecule type" value="Genomic_DNA"/>
</dbReference>
<feature type="signal peptide" evidence="3">
    <location>
        <begin position="1"/>
        <end position="16"/>
    </location>
</feature>
<feature type="compositionally biased region" description="Low complexity" evidence="1">
    <location>
        <begin position="383"/>
        <end position="392"/>
    </location>
</feature>
<dbReference type="AlphaFoldDB" id="A0A8H5AW40"/>
<keyword evidence="3" id="KW-0732">Signal</keyword>
<evidence type="ECO:0000256" key="3">
    <source>
        <dbReference type="SAM" id="SignalP"/>
    </source>
</evidence>
<feature type="compositionally biased region" description="Basic and acidic residues" evidence="1">
    <location>
        <begin position="483"/>
        <end position="500"/>
    </location>
</feature>
<sequence>MKAISAFPVLASVVAAQRLQSRIGQSTAVCQQQFSWMGTQTGISPCQTVANVDAQCNNGNWVILALNSSVHYTNPTGATATLGATASFCTCSWASYNLLSACTACQGFSEQIPTWTSYSVGCAGQLTTNSFFPTNVTLPSNVQIPFWAQTNPTQWPGQKFDANTAQQIASQGHPDFTGGKNTPDVTATKKKSNTGAIAGGVVGGLVVIGAAVAIALCMIKRSRKPMGAQQLHTGSELMPTHMRSMSDMSTFKAPSNLGYANLAGGSMNGGGSVGLMPPTSPIQTHFTGSTHSVPYMSTVVGAAPYGTTAASPPPIPRVPTPGGGSSGRIEDIVVPFTANPTMDANMDRKNPNGAFPVTVYGDPNAPHPNTSPMRMEIVHPRIPVPRVNRNPPSYEAASPGGASTSGRPGHSHQKSKQGSTDTTHSMTSLPMSTPSHSPNTSISMPGMPGIAGQMSMLPGVREIAGPTIPPQVHHGRQVSASTRDVKTRPEDDAFSARDIA</sequence>
<accession>A0A8H5AW40</accession>
<name>A0A8H5AW40_9AGAR</name>
<feature type="compositionally biased region" description="Polar residues" evidence="1">
    <location>
        <begin position="416"/>
        <end position="443"/>
    </location>
</feature>
<keyword evidence="2" id="KW-1133">Transmembrane helix</keyword>
<proteinExistence type="predicted"/>
<evidence type="ECO:0000313" key="4">
    <source>
        <dbReference type="EMBL" id="KAF5312049.1"/>
    </source>
</evidence>
<keyword evidence="2" id="KW-0472">Membrane</keyword>
<organism evidence="4 5">
    <name type="scientific">Psilocybe cf. subviscida</name>
    <dbReference type="NCBI Taxonomy" id="2480587"/>
    <lineage>
        <taxon>Eukaryota</taxon>
        <taxon>Fungi</taxon>
        <taxon>Dikarya</taxon>
        <taxon>Basidiomycota</taxon>
        <taxon>Agaricomycotina</taxon>
        <taxon>Agaricomycetes</taxon>
        <taxon>Agaricomycetidae</taxon>
        <taxon>Agaricales</taxon>
        <taxon>Agaricineae</taxon>
        <taxon>Strophariaceae</taxon>
        <taxon>Psilocybe</taxon>
    </lineage>
</organism>
<evidence type="ECO:0000256" key="2">
    <source>
        <dbReference type="SAM" id="Phobius"/>
    </source>
</evidence>